<evidence type="ECO:0000313" key="2">
    <source>
        <dbReference type="EMBL" id="KAK8439416.1"/>
    </source>
</evidence>
<feature type="region of interest" description="Disordered" evidence="1">
    <location>
        <begin position="83"/>
        <end position="106"/>
    </location>
</feature>
<dbReference type="VEuPathDB" id="FungiDB:CJI97_005097"/>
<feature type="region of interest" description="Disordered" evidence="1">
    <location>
        <begin position="320"/>
        <end position="438"/>
    </location>
</feature>
<feature type="compositionally biased region" description="Low complexity" evidence="1">
    <location>
        <begin position="357"/>
        <end position="367"/>
    </location>
</feature>
<feature type="compositionally biased region" description="Low complexity" evidence="1">
    <location>
        <begin position="94"/>
        <end position="103"/>
    </location>
</feature>
<protein>
    <submittedName>
        <fullName evidence="3">Uncharacterized protein</fullName>
    </submittedName>
</protein>
<reference evidence="2 4" key="3">
    <citation type="journal article" date="2018" name="Nat. Commun.">
        <title>Genomic insights into multidrug-resistance, mating and virulence in Candida auris and related emerging species.</title>
        <authorList>
            <person name="Munoz J.F."/>
            <person name="Gade L."/>
            <person name="Chow N.A."/>
            <person name="Loparev V.N."/>
            <person name="Juieng P."/>
            <person name="Berkow E.L."/>
            <person name="Farrer R.A."/>
            <person name="Litvintseva A.P."/>
            <person name="Cuomo C.A."/>
        </authorList>
    </citation>
    <scope>GENOME REANNOTATION</scope>
    <source>
        <strain evidence="2 4">B8441</strain>
    </source>
</reference>
<feature type="region of interest" description="Disordered" evidence="1">
    <location>
        <begin position="173"/>
        <end position="294"/>
    </location>
</feature>
<reference evidence="3" key="2">
    <citation type="submission" date="2017-11" db="EMBL/GenBank/DDBJ databases">
        <title>Candida auris genome assembly and annotation.</title>
        <authorList>
            <person name="Munoz J.F."/>
            <person name="Gade L.G."/>
            <person name="Chow N.A."/>
            <person name="Litvintseva A.P."/>
            <person name="Loparev V.N."/>
            <person name="Cuomo C.A."/>
        </authorList>
    </citation>
    <scope>NUCLEOTIDE SEQUENCE</scope>
    <source>
        <strain evidence="3">B8441</strain>
    </source>
</reference>
<feature type="compositionally biased region" description="Polar residues" evidence="1">
    <location>
        <begin position="240"/>
        <end position="262"/>
    </location>
</feature>
<feature type="compositionally biased region" description="Basic residues" evidence="1">
    <location>
        <begin position="214"/>
        <end position="223"/>
    </location>
</feature>
<dbReference type="VEuPathDB" id="FungiDB:CJJ07_005424"/>
<dbReference type="Proteomes" id="UP000230249">
    <property type="component" value="Unassembled WGS sequence"/>
</dbReference>
<organism evidence="3">
    <name type="scientific">Candidozyma auris</name>
    <name type="common">Yeast</name>
    <name type="synonym">Candida auris</name>
    <dbReference type="NCBI Taxonomy" id="498019"/>
    <lineage>
        <taxon>Eukaryota</taxon>
        <taxon>Fungi</taxon>
        <taxon>Dikarya</taxon>
        <taxon>Ascomycota</taxon>
        <taxon>Saccharomycotina</taxon>
        <taxon>Pichiomycetes</taxon>
        <taxon>Metschnikowiaceae</taxon>
        <taxon>Candidozyma</taxon>
    </lineage>
</organism>
<reference evidence="3 4" key="1">
    <citation type="journal article" date="2017" name="Clin. Infect. Dis.">
        <title>Simultaneous emergence of multidrug-resistant Candida auris on 3 continents confirmed by whole-genome sequencing and epidemiological analyses.</title>
        <authorList>
            <person name="Lockhart S.R."/>
            <person name="Etienne K.A."/>
            <person name="Vallabhaneni S."/>
            <person name="Farooqi J."/>
            <person name="Chowdhary A."/>
            <person name="Govender N.P."/>
            <person name="Colombo A.L."/>
            <person name="Calvo B."/>
            <person name="Cuomo C.A."/>
            <person name="Desjardins C.A."/>
            <person name="Berkow E.L."/>
            <person name="Castanheira M."/>
            <person name="Magobo R.E."/>
            <person name="Jabeen K."/>
            <person name="Asghar R.J."/>
            <person name="Meis J.F."/>
            <person name="Jackson B."/>
            <person name="Chiller T."/>
            <person name="Litvintseva A.P."/>
        </authorList>
    </citation>
    <scope>NUCLEOTIDE SEQUENCE [LARGE SCALE GENOMIC DNA]</scope>
    <source>
        <strain evidence="3 4">B8441</strain>
    </source>
</reference>
<evidence type="ECO:0000256" key="1">
    <source>
        <dbReference type="SAM" id="MobiDB-lite"/>
    </source>
</evidence>
<proteinExistence type="predicted"/>
<reference evidence="2" key="4">
    <citation type="submission" date="2024-03" db="EMBL/GenBank/DDBJ databases">
        <title>Improved genome assembly of Candida auris strain B8441 and annotation of B11205.</title>
        <authorList>
            <person name="Cauldron N.C."/>
            <person name="Shea T."/>
            <person name="Cuomo C.A."/>
        </authorList>
    </citation>
    <scope>NUCLEOTIDE SEQUENCE</scope>
    <source>
        <strain evidence="2">B8441</strain>
    </source>
</reference>
<dbReference type="OMA" id="ITPPLLM"/>
<feature type="compositionally biased region" description="Basic and acidic residues" evidence="1">
    <location>
        <begin position="404"/>
        <end position="413"/>
    </location>
</feature>
<feature type="region of interest" description="Disordered" evidence="1">
    <location>
        <begin position="1"/>
        <end position="65"/>
    </location>
</feature>
<sequence>MSTQKDKDRNSPISSSECLSGSSSPRLIRPPGLVVGKKQRSSSMNSIGSTHSAHQRSMSIISLESPRNSIVSIDDNYIRPTRNNSTASLSSMGPATAAASPSETPKENYVISNRHKMRSKNTTSSAIVSDEDSESELYMVHGKMKWRRNSNEKAQRVSSLSSVKKDFKFRFEKKKAAGQSASSTPTSTSIASQLEDSMPSPHSSFSHDGFSLPHSHHHNHNHHLPAPPPLPQHAIPSHPSPQHINQSPPLQPHSPSTLWTQHNAHKHSQSPGSSSPEESDVSASRKKARSSSITQTMFLKRRMLLSKDLQLELLESSLSPNSVSNTLNSDTKFPSPSSQYSRKPNHIIGDEPISPQSSLNPLRALRSPSPPPHGFPSSEVSSIRSQNKLITELNRKWNKATMEMTEKRLDLKDSTTATPSKKRDRSESVSSTDSYAIH</sequence>
<dbReference type="EMBL" id="PEKT03000004">
    <property type="protein sequence ID" value="KAK8439416.1"/>
    <property type="molecule type" value="Genomic_DNA"/>
</dbReference>
<feature type="compositionally biased region" description="Low complexity" evidence="1">
    <location>
        <begin position="320"/>
        <end position="329"/>
    </location>
</feature>
<dbReference type="AlphaFoldDB" id="A0A2H0ZEB3"/>
<dbReference type="EMBL" id="PEKT02000010">
    <property type="protein sequence ID" value="PIS48324.1"/>
    <property type="molecule type" value="Genomic_DNA"/>
</dbReference>
<feature type="compositionally biased region" description="Polar residues" evidence="1">
    <location>
        <begin position="41"/>
        <end position="65"/>
    </location>
</feature>
<comment type="caution">
    <text evidence="3">The sequence shown here is derived from an EMBL/GenBank/DDBJ whole genome shotgun (WGS) entry which is preliminary data.</text>
</comment>
<feature type="compositionally biased region" description="Polar residues" evidence="1">
    <location>
        <begin position="83"/>
        <end position="93"/>
    </location>
</feature>
<name>A0A2H0ZEB3_CANAR</name>
<feature type="compositionally biased region" description="Low complexity" evidence="1">
    <location>
        <begin position="11"/>
        <end position="24"/>
    </location>
</feature>
<feature type="compositionally biased region" description="Polar residues" evidence="1">
    <location>
        <begin position="379"/>
        <end position="389"/>
    </location>
</feature>
<dbReference type="VEuPathDB" id="FungiDB:CJI96_0003804"/>
<feature type="compositionally biased region" description="Basic and acidic residues" evidence="1">
    <location>
        <begin position="1"/>
        <end position="10"/>
    </location>
</feature>
<feature type="compositionally biased region" description="Low complexity" evidence="1">
    <location>
        <begin position="177"/>
        <end position="192"/>
    </location>
</feature>
<evidence type="ECO:0000313" key="4">
    <source>
        <dbReference type="Proteomes" id="UP000230249"/>
    </source>
</evidence>
<feature type="compositionally biased region" description="Polar residues" evidence="1">
    <location>
        <begin position="428"/>
        <end position="438"/>
    </location>
</feature>
<accession>A0A2H0ZEB3</accession>
<dbReference type="VEuPathDB" id="FungiDB:B9J08_005014"/>
<gene>
    <name evidence="3" type="ORF">B9J08_005014</name>
    <name evidence="2" type="ORF">B9J08_03897</name>
</gene>
<feature type="compositionally biased region" description="Polar residues" evidence="1">
    <location>
        <begin position="330"/>
        <end position="342"/>
    </location>
</feature>
<dbReference type="VEuPathDB" id="FungiDB:CJJ09_004342"/>
<dbReference type="VEuPathDB" id="FungiDB:QG37_01152"/>
<evidence type="ECO:0000313" key="3">
    <source>
        <dbReference type="EMBL" id="PIS48324.1"/>
    </source>
</evidence>
<keyword evidence="4" id="KW-1185">Reference proteome</keyword>